<gene>
    <name evidence="3" type="ORF">SAMN04488557_1165</name>
</gene>
<evidence type="ECO:0000256" key="1">
    <source>
        <dbReference type="SAM" id="MobiDB-lite"/>
    </source>
</evidence>
<keyword evidence="2" id="KW-0472">Membrane</keyword>
<feature type="transmembrane region" description="Helical" evidence="2">
    <location>
        <begin position="6"/>
        <end position="29"/>
    </location>
</feature>
<feature type="region of interest" description="Disordered" evidence="1">
    <location>
        <begin position="89"/>
        <end position="129"/>
    </location>
</feature>
<dbReference type="EMBL" id="FPCH01000001">
    <property type="protein sequence ID" value="SFV29083.1"/>
    <property type="molecule type" value="Genomic_DNA"/>
</dbReference>
<evidence type="ECO:0000313" key="4">
    <source>
        <dbReference type="Proteomes" id="UP000199423"/>
    </source>
</evidence>
<reference evidence="4" key="1">
    <citation type="submission" date="2016-10" db="EMBL/GenBank/DDBJ databases">
        <authorList>
            <person name="Varghese N."/>
            <person name="Submissions S."/>
        </authorList>
    </citation>
    <scope>NUCLEOTIDE SEQUENCE [LARGE SCALE GENOMIC DNA]</scope>
    <source>
        <strain evidence="4">DSM 1565</strain>
    </source>
</reference>
<dbReference type="RefSeq" id="WP_092865361.1">
    <property type="nucleotide sequence ID" value="NZ_FPCH01000001.1"/>
</dbReference>
<keyword evidence="3" id="KW-0969">Cilium</keyword>
<proteinExistence type="predicted"/>
<dbReference type="STRING" id="51670.SAMN04488557_1165"/>
<dbReference type="PANTHER" id="PTHR38766">
    <property type="entry name" value="FLAGELLAR PROTEIN FLIO"/>
    <property type="match status" value="1"/>
</dbReference>
<dbReference type="Proteomes" id="UP000199423">
    <property type="component" value="Unassembled WGS sequence"/>
</dbReference>
<evidence type="ECO:0000256" key="2">
    <source>
        <dbReference type="SAM" id="Phobius"/>
    </source>
</evidence>
<keyword evidence="2" id="KW-1133">Transmembrane helix</keyword>
<keyword evidence="4" id="KW-1185">Reference proteome</keyword>
<accession>A0A1I7N3A3</accession>
<keyword evidence="2" id="KW-0812">Transmembrane</keyword>
<dbReference type="PANTHER" id="PTHR38766:SF1">
    <property type="entry name" value="FLAGELLAR PROTEIN FLIO"/>
    <property type="match status" value="1"/>
</dbReference>
<protein>
    <submittedName>
        <fullName evidence="3">Flagellar biosynthesis protein, FliO</fullName>
    </submittedName>
</protein>
<dbReference type="InterPro" id="IPR052205">
    <property type="entry name" value="FliO/MopB"/>
</dbReference>
<keyword evidence="3" id="KW-0282">Flagellum</keyword>
<name>A0A1I7N3A3_9HYPH</name>
<organism evidence="3 4">
    <name type="scientific">Hyphomicrobium facile</name>
    <dbReference type="NCBI Taxonomy" id="51670"/>
    <lineage>
        <taxon>Bacteria</taxon>
        <taxon>Pseudomonadati</taxon>
        <taxon>Pseudomonadota</taxon>
        <taxon>Alphaproteobacteria</taxon>
        <taxon>Hyphomicrobiales</taxon>
        <taxon>Hyphomicrobiaceae</taxon>
        <taxon>Hyphomicrobium</taxon>
    </lineage>
</organism>
<keyword evidence="3" id="KW-0966">Cell projection</keyword>
<sequence length="129" mass="14047">METYVFWTFLLAVIALLCAGAAVFVRAYLTGTAPSAFLFRQKGERRLDVVDQASVDSRRKLVLIRRDDVEHLVMIGGPVDLVIESGINSSSGRPATEAPSEAVAAPVRRTPFFNRSPEPADHSAPPPKL</sequence>
<evidence type="ECO:0000313" key="3">
    <source>
        <dbReference type="EMBL" id="SFV29083.1"/>
    </source>
</evidence>
<dbReference type="OrthoDB" id="8456606at2"/>
<dbReference type="AlphaFoldDB" id="A0A1I7N3A3"/>